<dbReference type="Proteomes" id="UP000243463">
    <property type="component" value="Unassembled WGS sequence"/>
</dbReference>
<dbReference type="GO" id="GO:0035312">
    <property type="term" value="F:5'-3' DNA exonuclease activity"/>
    <property type="evidence" value="ECO:0007669"/>
    <property type="project" value="TreeGrafter"/>
</dbReference>
<gene>
    <name evidence="2" type="ORF">SAMN05444584_2122</name>
</gene>
<dbReference type="SUPFAM" id="SSF89550">
    <property type="entry name" value="PHP domain-like"/>
    <property type="match status" value="1"/>
</dbReference>
<dbReference type="EMBL" id="FZLN01000006">
    <property type="protein sequence ID" value="SNQ30135.1"/>
    <property type="molecule type" value="Genomic_DNA"/>
</dbReference>
<dbReference type="CDD" id="cd07438">
    <property type="entry name" value="PHP_HisPPase_AMP"/>
    <property type="match status" value="1"/>
</dbReference>
<proteinExistence type="predicted"/>
<reference evidence="3" key="1">
    <citation type="submission" date="2017-06" db="EMBL/GenBank/DDBJ databases">
        <authorList>
            <person name="Varghese N."/>
            <person name="Submissions S."/>
        </authorList>
    </citation>
    <scope>NUCLEOTIDE SEQUENCE [LARGE SCALE GENOMIC DNA]</scope>
    <source>
        <strain evidence="3">ANC 5114</strain>
    </source>
</reference>
<keyword evidence="3" id="KW-1185">Reference proteome</keyword>
<dbReference type="PANTHER" id="PTHR42924:SF3">
    <property type="entry name" value="POLYMERASE_HISTIDINOL PHOSPHATASE N-TERMINAL DOMAIN-CONTAINING PROTEIN"/>
    <property type="match status" value="1"/>
</dbReference>
<dbReference type="AlphaFoldDB" id="A0A217EI16"/>
<dbReference type="InterPro" id="IPR016195">
    <property type="entry name" value="Pol/histidinol_Pase-like"/>
</dbReference>
<evidence type="ECO:0000259" key="1">
    <source>
        <dbReference type="SMART" id="SM00481"/>
    </source>
</evidence>
<dbReference type="Pfam" id="PF02811">
    <property type="entry name" value="PHP"/>
    <property type="match status" value="1"/>
</dbReference>
<protein>
    <recommendedName>
        <fullName evidence="1">Polymerase/histidinol phosphatase N-terminal domain-containing protein</fullName>
    </recommendedName>
</protein>
<dbReference type="SMART" id="SM00481">
    <property type="entry name" value="POLIIIAc"/>
    <property type="match status" value="1"/>
</dbReference>
<dbReference type="Gene3D" id="3.20.20.140">
    <property type="entry name" value="Metal-dependent hydrolases"/>
    <property type="match status" value="1"/>
</dbReference>
<feature type="domain" description="Polymerase/histidinol phosphatase N-terminal" evidence="1">
    <location>
        <begin position="4"/>
        <end position="69"/>
    </location>
</feature>
<dbReference type="OrthoDB" id="9804333at2"/>
<dbReference type="RefSeq" id="WP_088824309.1">
    <property type="nucleotide sequence ID" value="NZ_FZLN01000006.1"/>
</dbReference>
<dbReference type="PANTHER" id="PTHR42924">
    <property type="entry name" value="EXONUCLEASE"/>
    <property type="match status" value="1"/>
</dbReference>
<sequence>MQSIDLHTHSNISDGELTPEALVQKAFATGLHTLALTDHDSMDGVQRAQIAAAECGIRIIPGVEISSQWSRPSTNKVYGVHIVALNMAEPASLDHVLNQQKHVRAIRAQQICEKLEKILKHDFYPEILAMADGHADRITRSHIAQALLANRVVNRLQQAFDRFLKEGKPAFVAFNWLSLEETICAIQEAKGISVLAHPTKYNLSATNVRYMVERFAQHGGHAIELPPMSEPASTRQMIDRLAEQFSLKVSIGSDFHGSHMPWLKLGHTPQPKPHQLGVWEAFS</sequence>
<accession>A0A217EI16</accession>
<evidence type="ECO:0000313" key="2">
    <source>
        <dbReference type="EMBL" id="SNQ30135.1"/>
    </source>
</evidence>
<evidence type="ECO:0000313" key="3">
    <source>
        <dbReference type="Proteomes" id="UP000243463"/>
    </source>
</evidence>
<dbReference type="InterPro" id="IPR003141">
    <property type="entry name" value="Pol/His_phosphatase_N"/>
</dbReference>
<dbReference type="InterPro" id="IPR052018">
    <property type="entry name" value="PHP_domain"/>
</dbReference>
<dbReference type="GO" id="GO:0004534">
    <property type="term" value="F:5'-3' RNA exonuclease activity"/>
    <property type="evidence" value="ECO:0007669"/>
    <property type="project" value="TreeGrafter"/>
</dbReference>
<organism evidence="2 3">
    <name type="scientific">Acinetobacter apis</name>
    <dbReference type="NCBI Taxonomy" id="1229165"/>
    <lineage>
        <taxon>Bacteria</taxon>
        <taxon>Pseudomonadati</taxon>
        <taxon>Pseudomonadota</taxon>
        <taxon>Gammaproteobacteria</taxon>
        <taxon>Moraxellales</taxon>
        <taxon>Moraxellaceae</taxon>
        <taxon>Acinetobacter</taxon>
    </lineage>
</organism>
<name>A0A217EI16_9GAMM</name>
<dbReference type="InterPro" id="IPR004013">
    <property type="entry name" value="PHP_dom"/>
</dbReference>
<dbReference type="Gene3D" id="1.10.150.650">
    <property type="match status" value="1"/>
</dbReference>